<proteinExistence type="predicted"/>
<dbReference type="Proteomes" id="UP000191055">
    <property type="component" value="Unassembled WGS sequence"/>
</dbReference>
<dbReference type="RefSeq" id="WP_079559201.1">
    <property type="nucleotide sequence ID" value="NZ_CP021904.1"/>
</dbReference>
<dbReference type="KEGG" id="asx:CDL62_14960"/>
<gene>
    <name evidence="1" type="ORF">SAMN03080601_03568</name>
</gene>
<organism evidence="1 2">
    <name type="scientific">Alkalitalea saponilacus</name>
    <dbReference type="NCBI Taxonomy" id="889453"/>
    <lineage>
        <taxon>Bacteria</taxon>
        <taxon>Pseudomonadati</taxon>
        <taxon>Bacteroidota</taxon>
        <taxon>Bacteroidia</taxon>
        <taxon>Marinilabiliales</taxon>
        <taxon>Marinilabiliaceae</taxon>
        <taxon>Alkalitalea</taxon>
    </lineage>
</organism>
<reference evidence="1 2" key="1">
    <citation type="submission" date="2017-02" db="EMBL/GenBank/DDBJ databases">
        <authorList>
            <person name="Peterson S.W."/>
        </authorList>
    </citation>
    <scope>NUCLEOTIDE SEQUENCE [LARGE SCALE GENOMIC DNA]</scope>
    <source>
        <strain evidence="1 2">DSM 24412</strain>
    </source>
</reference>
<dbReference type="EMBL" id="FUYV01000060">
    <property type="protein sequence ID" value="SKC24271.1"/>
    <property type="molecule type" value="Genomic_DNA"/>
</dbReference>
<keyword evidence="2" id="KW-1185">Reference proteome</keyword>
<dbReference type="AlphaFoldDB" id="A0A1T5HUM8"/>
<accession>A0A1T5HUM8</accession>
<evidence type="ECO:0000313" key="2">
    <source>
        <dbReference type="Proteomes" id="UP000191055"/>
    </source>
</evidence>
<evidence type="ECO:0000313" key="1">
    <source>
        <dbReference type="EMBL" id="SKC24271.1"/>
    </source>
</evidence>
<name>A0A1T5HUM8_9BACT</name>
<sequence length="192" mass="22643">MSIYGQHDELYKVVEEYCTKTKQIDWNAANQSNVYSKINQIALEVNTQNTDNIIQAKERIKKENPQYSNEEVERQFSSLFIINLVENCPEYLMATRKLLEECPPKNLTLIMILNKTNEIIEKHSNKNYFDQIKAIDNELYPFVYDNMNTVIKDYPNGLNDPNFINDFSRFILHRSDGYFKAYMITTSINVEK</sequence>
<protein>
    <submittedName>
        <fullName evidence="1">Uncharacterized protein</fullName>
    </submittedName>
</protein>